<dbReference type="GO" id="GO:0005524">
    <property type="term" value="F:ATP binding"/>
    <property type="evidence" value="ECO:0007669"/>
    <property type="project" value="UniProtKB-KW"/>
</dbReference>
<keyword evidence="1" id="KW-0547">Nucleotide-binding</keyword>
<dbReference type="GO" id="GO:0003676">
    <property type="term" value="F:nucleic acid binding"/>
    <property type="evidence" value="ECO:0007669"/>
    <property type="project" value="InterPro"/>
</dbReference>
<dbReference type="Pfam" id="PF12029">
    <property type="entry name" value="DUF3516"/>
    <property type="match status" value="1"/>
</dbReference>
<evidence type="ECO:0000313" key="8">
    <source>
        <dbReference type="Proteomes" id="UP000249061"/>
    </source>
</evidence>
<sequence>MSTAPLAALLPKPGEPKLTPDAVLDRFVQYATTTGLSLYPAQEEAVLELLGGKHVVLATPTGSGKSMVALAFHFMAMAEGKTSFYTCPIKALVNEKFFALCDAFGAENVGMMTGDAAINRKAPIICCTAEILSSLAIREQRLFAECVVMDEFHYYGDKERGVAWQVPLLAMPETQFLLMSATLGDTSAISKSLTDITKREVAEVRSAQRPVPLEFSYAETPLHETVQELMSANKAPVYLVNFSQRAAAEQAQNLMSIDVSSKEDKAKIKEALAGFRFDTPFGKELKRFLAHGIGLHHAGLLPKYRRLVERLAQQGLLKIVSGTDTLGVGVNIPIRTVLFTQLCKFDGEKTVILPVRDFHQISGRAGRKGFDDIGYVIAQAPAHVIENAKLAQKKAEGKKNVTMQKPPTKGYVHFDASTFEKLRTQQPEKLESRFSVTHGLIISLLQAYEDSAEHGYQRLVELIGISHTYDLNKVRLRKHARTLMRSLVDAGIVTIEKNQRGFPKRPRVLPGLQRDFSLNHSLSLYLLEVLLKLDPQSETYALDVVSCVESILESPDAVLYSQLDKAKGKKINELKAQGVEYDERMKELEKVEYPKPLAPLIYGTFDEFVAKHPWVASENIRPKSIARELFETAQTFNDYVKEYGLQRSEGVLLRYLSDAYKTLMQNVPEAVRNEQLDDIAAFLLTTLKHTDSSLVAEWESMRYGRELGVVTPPGEDAPKPRIDLAKNPKALAARVRAEMHQLVRLLARKSYDDAAEQLGLESGADLEKWLAPYWEEHAYIDITPRARQPVLTQLIPDGDRKWTARHSLVDAKGEQDWYIEGVVDLTERDDVDGALVTVRHIGR</sequence>
<dbReference type="GO" id="GO:0004386">
    <property type="term" value="F:helicase activity"/>
    <property type="evidence" value="ECO:0007669"/>
    <property type="project" value="UniProtKB-KW"/>
</dbReference>
<dbReference type="CDD" id="cd17921">
    <property type="entry name" value="DEXHc_Ski2"/>
    <property type="match status" value="1"/>
</dbReference>
<dbReference type="EMBL" id="QFQP01000003">
    <property type="protein sequence ID" value="PZR16812.1"/>
    <property type="molecule type" value="Genomic_DNA"/>
</dbReference>
<dbReference type="SMART" id="SM00490">
    <property type="entry name" value="HELICc"/>
    <property type="match status" value="1"/>
</dbReference>
<dbReference type="PANTHER" id="PTHR12131:SF1">
    <property type="entry name" value="ATP-DEPENDENT RNA HELICASE SUPV3L1, MITOCHONDRIAL-RELATED"/>
    <property type="match status" value="1"/>
</dbReference>
<comment type="caution">
    <text evidence="7">The sequence shown here is derived from an EMBL/GenBank/DDBJ whole genome shotgun (WGS) entry which is preliminary data.</text>
</comment>
<dbReference type="InterPro" id="IPR050699">
    <property type="entry name" value="RNA-DNA_Helicase"/>
</dbReference>
<feature type="domain" description="Helicase C-terminal" evidence="6">
    <location>
        <begin position="225"/>
        <end position="407"/>
    </location>
</feature>
<dbReference type="InterPro" id="IPR014001">
    <property type="entry name" value="Helicase_ATP-bd"/>
</dbReference>
<dbReference type="Proteomes" id="UP000249061">
    <property type="component" value="Unassembled WGS sequence"/>
</dbReference>
<dbReference type="PROSITE" id="PS51194">
    <property type="entry name" value="HELICASE_CTER"/>
    <property type="match status" value="1"/>
</dbReference>
<dbReference type="PANTHER" id="PTHR12131">
    <property type="entry name" value="ATP-DEPENDENT RNA AND DNA HELICASE"/>
    <property type="match status" value="1"/>
</dbReference>
<dbReference type="PROSITE" id="PS51192">
    <property type="entry name" value="HELICASE_ATP_BIND_1"/>
    <property type="match status" value="1"/>
</dbReference>
<dbReference type="Pfam" id="PF00270">
    <property type="entry name" value="DEAD"/>
    <property type="match status" value="1"/>
</dbReference>
<dbReference type="InterPro" id="IPR027417">
    <property type="entry name" value="P-loop_NTPase"/>
</dbReference>
<keyword evidence="4" id="KW-0067">ATP-binding</keyword>
<protein>
    <submittedName>
        <fullName evidence="7">DUF3516 domain-containing protein</fullName>
    </submittedName>
</protein>
<name>A0A2W5TQA9_9BACT</name>
<keyword evidence="3" id="KW-0347">Helicase</keyword>
<evidence type="ECO:0000256" key="3">
    <source>
        <dbReference type="ARBA" id="ARBA00022806"/>
    </source>
</evidence>
<accession>A0A2W5TQA9</accession>
<dbReference type="Gene3D" id="3.40.50.300">
    <property type="entry name" value="P-loop containing nucleotide triphosphate hydrolases"/>
    <property type="match status" value="2"/>
</dbReference>
<gene>
    <name evidence="7" type="ORF">DI536_06580</name>
</gene>
<dbReference type="Pfam" id="PF00271">
    <property type="entry name" value="Helicase_C"/>
    <property type="match status" value="1"/>
</dbReference>
<evidence type="ECO:0000313" key="7">
    <source>
        <dbReference type="EMBL" id="PZR16812.1"/>
    </source>
</evidence>
<feature type="domain" description="Helicase ATP-binding" evidence="5">
    <location>
        <begin position="46"/>
        <end position="201"/>
    </location>
</feature>
<dbReference type="AlphaFoldDB" id="A0A2W5TQA9"/>
<proteinExistence type="predicted"/>
<evidence type="ECO:0000256" key="4">
    <source>
        <dbReference type="ARBA" id="ARBA00022840"/>
    </source>
</evidence>
<keyword evidence="2" id="KW-0378">Hydrolase</keyword>
<dbReference type="SMART" id="SM00487">
    <property type="entry name" value="DEXDc"/>
    <property type="match status" value="1"/>
</dbReference>
<evidence type="ECO:0000256" key="2">
    <source>
        <dbReference type="ARBA" id="ARBA00022801"/>
    </source>
</evidence>
<organism evidence="7 8">
    <name type="scientific">Archangium gephyra</name>
    <dbReference type="NCBI Taxonomy" id="48"/>
    <lineage>
        <taxon>Bacteria</taxon>
        <taxon>Pseudomonadati</taxon>
        <taxon>Myxococcota</taxon>
        <taxon>Myxococcia</taxon>
        <taxon>Myxococcales</taxon>
        <taxon>Cystobacterineae</taxon>
        <taxon>Archangiaceae</taxon>
        <taxon>Archangium</taxon>
    </lineage>
</organism>
<evidence type="ECO:0000259" key="6">
    <source>
        <dbReference type="PROSITE" id="PS51194"/>
    </source>
</evidence>
<dbReference type="GO" id="GO:0016787">
    <property type="term" value="F:hydrolase activity"/>
    <property type="evidence" value="ECO:0007669"/>
    <property type="project" value="UniProtKB-KW"/>
</dbReference>
<dbReference type="InterPro" id="IPR011545">
    <property type="entry name" value="DEAD/DEAH_box_helicase_dom"/>
</dbReference>
<reference evidence="7 8" key="1">
    <citation type="submission" date="2017-08" db="EMBL/GenBank/DDBJ databases">
        <title>Infants hospitalized years apart are colonized by the same room-sourced microbial strains.</title>
        <authorList>
            <person name="Brooks B."/>
            <person name="Olm M.R."/>
            <person name="Firek B.A."/>
            <person name="Baker R."/>
            <person name="Thomas B.C."/>
            <person name="Morowitz M.J."/>
            <person name="Banfield J.F."/>
        </authorList>
    </citation>
    <scope>NUCLEOTIDE SEQUENCE [LARGE SCALE GENOMIC DNA]</scope>
    <source>
        <strain evidence="7">S2_003_000_R2_14</strain>
    </source>
</reference>
<evidence type="ECO:0000256" key="1">
    <source>
        <dbReference type="ARBA" id="ARBA00022741"/>
    </source>
</evidence>
<dbReference type="InterPro" id="IPR001650">
    <property type="entry name" value="Helicase_C-like"/>
</dbReference>
<evidence type="ECO:0000259" key="5">
    <source>
        <dbReference type="PROSITE" id="PS51192"/>
    </source>
</evidence>
<dbReference type="InterPro" id="IPR021904">
    <property type="entry name" value="DUF3516"/>
</dbReference>
<dbReference type="SUPFAM" id="SSF52540">
    <property type="entry name" value="P-loop containing nucleoside triphosphate hydrolases"/>
    <property type="match status" value="1"/>
</dbReference>